<feature type="non-terminal residue" evidence="1">
    <location>
        <position position="148"/>
    </location>
</feature>
<evidence type="ECO:0000313" key="2">
    <source>
        <dbReference type="Proteomes" id="UP000324832"/>
    </source>
</evidence>
<protein>
    <submittedName>
        <fullName evidence="1">Uncharacterized protein</fullName>
    </submittedName>
</protein>
<reference evidence="1 2" key="1">
    <citation type="submission" date="2017-07" db="EMBL/GenBank/DDBJ databases">
        <authorList>
            <person name="Talla V."/>
            <person name="Backstrom N."/>
        </authorList>
    </citation>
    <scope>NUCLEOTIDE SEQUENCE [LARGE SCALE GENOMIC DNA]</scope>
</reference>
<organism evidence="1 2">
    <name type="scientific">Leptidea sinapis</name>
    <dbReference type="NCBI Taxonomy" id="189913"/>
    <lineage>
        <taxon>Eukaryota</taxon>
        <taxon>Metazoa</taxon>
        <taxon>Ecdysozoa</taxon>
        <taxon>Arthropoda</taxon>
        <taxon>Hexapoda</taxon>
        <taxon>Insecta</taxon>
        <taxon>Pterygota</taxon>
        <taxon>Neoptera</taxon>
        <taxon>Endopterygota</taxon>
        <taxon>Lepidoptera</taxon>
        <taxon>Glossata</taxon>
        <taxon>Ditrysia</taxon>
        <taxon>Papilionoidea</taxon>
        <taxon>Pieridae</taxon>
        <taxon>Dismorphiinae</taxon>
        <taxon>Leptidea</taxon>
    </lineage>
</organism>
<accession>A0A5E4QNZ7</accession>
<gene>
    <name evidence="1" type="ORF">LSINAPIS_LOCUS10290</name>
</gene>
<name>A0A5E4QNZ7_9NEOP</name>
<dbReference type="SUPFAM" id="SSF50494">
    <property type="entry name" value="Trypsin-like serine proteases"/>
    <property type="match status" value="1"/>
</dbReference>
<dbReference type="Proteomes" id="UP000324832">
    <property type="component" value="Unassembled WGS sequence"/>
</dbReference>
<evidence type="ECO:0000313" key="1">
    <source>
        <dbReference type="EMBL" id="VVC99400.1"/>
    </source>
</evidence>
<dbReference type="AlphaFoldDB" id="A0A5E4QNZ7"/>
<dbReference type="Gene3D" id="2.40.10.10">
    <property type="entry name" value="Trypsin-like serine proteases"/>
    <property type="match status" value="2"/>
</dbReference>
<dbReference type="InterPro" id="IPR009003">
    <property type="entry name" value="Peptidase_S1_PA"/>
</dbReference>
<feature type="non-terminal residue" evidence="1">
    <location>
        <position position="1"/>
    </location>
</feature>
<keyword evidence="2" id="KW-1185">Reference proteome</keyword>
<dbReference type="InterPro" id="IPR043504">
    <property type="entry name" value="Peptidase_S1_PA_chymotrypsin"/>
</dbReference>
<sequence length="148" mass="16825">QLGACVELDWYNCGIDNDIDVAVGNVSIFQYPWLGVLYYSYFGDTGEARVVTTVALIQAEFVIGSAADIGPMPKHNFRANTEVLLGNNWNRVGRRVRNYVIHEEYGETYNTVALVQLRTPVRDAHIKPICPPPERLRDPVFYVMKFDE</sequence>
<proteinExistence type="predicted"/>
<dbReference type="EMBL" id="FZQP02004111">
    <property type="protein sequence ID" value="VVC99400.1"/>
    <property type="molecule type" value="Genomic_DNA"/>
</dbReference>